<dbReference type="PANTHER" id="PTHR11384:SF59">
    <property type="entry name" value="LYSOSOMAL COBALAMIN TRANSPORTER ABCD4"/>
    <property type="match status" value="1"/>
</dbReference>
<feature type="transmembrane region" description="Helical" evidence="6">
    <location>
        <begin position="73"/>
        <end position="97"/>
    </location>
</feature>
<dbReference type="OrthoDB" id="9810134at2"/>
<keyword evidence="9" id="KW-1185">Reference proteome</keyword>
<evidence type="ECO:0000259" key="7">
    <source>
        <dbReference type="PROSITE" id="PS50929"/>
    </source>
</evidence>
<keyword evidence="2" id="KW-0813">Transport</keyword>
<evidence type="ECO:0000256" key="4">
    <source>
        <dbReference type="ARBA" id="ARBA00022989"/>
    </source>
</evidence>
<proteinExistence type="predicted"/>
<evidence type="ECO:0000256" key="3">
    <source>
        <dbReference type="ARBA" id="ARBA00022692"/>
    </source>
</evidence>
<reference evidence="8 9" key="1">
    <citation type="submission" date="2019-07" db="EMBL/GenBank/DDBJ databases">
        <title>Whole genome shotgun sequence of Skermanella aerolata NBRC 106429.</title>
        <authorList>
            <person name="Hosoyama A."/>
            <person name="Uohara A."/>
            <person name="Ohji S."/>
            <person name="Ichikawa N."/>
        </authorList>
    </citation>
    <scope>NUCLEOTIDE SEQUENCE [LARGE SCALE GENOMIC DNA]</scope>
    <source>
        <strain evidence="8 9">NBRC 106429</strain>
    </source>
</reference>
<dbReference type="AlphaFoldDB" id="A0A512E2P0"/>
<evidence type="ECO:0000256" key="6">
    <source>
        <dbReference type="SAM" id="Phobius"/>
    </source>
</evidence>
<dbReference type="GO" id="GO:0005886">
    <property type="term" value="C:plasma membrane"/>
    <property type="evidence" value="ECO:0007669"/>
    <property type="project" value="UniProtKB-SubCell"/>
</dbReference>
<dbReference type="SUPFAM" id="SSF90123">
    <property type="entry name" value="ABC transporter transmembrane region"/>
    <property type="match status" value="1"/>
</dbReference>
<dbReference type="InterPro" id="IPR036640">
    <property type="entry name" value="ABC1_TM_sf"/>
</dbReference>
<evidence type="ECO:0000313" key="8">
    <source>
        <dbReference type="EMBL" id="GEO43002.1"/>
    </source>
</evidence>
<protein>
    <submittedName>
        <fullName evidence="8">ABC transporter</fullName>
    </submittedName>
</protein>
<keyword evidence="3 6" id="KW-0812">Transmembrane</keyword>
<keyword evidence="5 6" id="KW-0472">Membrane</keyword>
<comment type="caution">
    <text evidence="8">The sequence shown here is derived from an EMBL/GenBank/DDBJ whole genome shotgun (WGS) entry which is preliminary data.</text>
</comment>
<feature type="domain" description="ABC transmembrane type-1" evidence="7">
    <location>
        <begin position="39"/>
        <end position="334"/>
    </location>
</feature>
<feature type="transmembrane region" description="Helical" evidence="6">
    <location>
        <begin position="155"/>
        <end position="174"/>
    </location>
</feature>
<name>A0A512E2P0_9PROT</name>
<dbReference type="EMBL" id="BJYZ01000058">
    <property type="protein sequence ID" value="GEO43002.1"/>
    <property type="molecule type" value="Genomic_DNA"/>
</dbReference>
<dbReference type="GO" id="GO:0140359">
    <property type="term" value="F:ABC-type transporter activity"/>
    <property type="evidence" value="ECO:0007669"/>
    <property type="project" value="InterPro"/>
</dbReference>
<gene>
    <name evidence="8" type="ORF">SAE02_71500</name>
</gene>
<feature type="transmembrane region" description="Helical" evidence="6">
    <location>
        <begin position="34"/>
        <end position="53"/>
    </location>
</feature>
<evidence type="ECO:0000256" key="5">
    <source>
        <dbReference type="ARBA" id="ARBA00023136"/>
    </source>
</evidence>
<dbReference type="InterPro" id="IPR011527">
    <property type="entry name" value="ABC1_TM_dom"/>
</dbReference>
<sequence>MYQELLSTLGLNSYFLRFWQCASDFWRGPSAWKIWTLNVFLIVVVFLGLLTQYRLNVWNRDFFNALERRDGTAIGEQALVFVPLALSSIALAILGVWGRMTTQRKWREWLSRRLIEQWLVNEGYRRHTLLIDDHQTPEYRIAEDARVATDAPVDFAVGLLTALLSALTFINVLWNVGGDLDINAFGRHLNFPGYLVIAAIAYATLTTAGMLVIGRRLVRVFEGKNQAEAELRRSAARIRENALQDNNAGDRKELQASLEHVIARWRDLCWQLMQTTLISHGSFLLAPGVALTLCAPKYLAGTMSLGEVTQAAAAFVIVQAAFNWLVDNYPRFADWVSSANRVGSLLISLDELDRQPRTLDAATGISVTEDHTSAVR</sequence>
<evidence type="ECO:0000313" key="9">
    <source>
        <dbReference type="Proteomes" id="UP000321523"/>
    </source>
</evidence>
<dbReference type="Proteomes" id="UP000321523">
    <property type="component" value="Unassembled WGS sequence"/>
</dbReference>
<accession>A0A512E2P0</accession>
<comment type="subcellular location">
    <subcellularLocation>
        <location evidence="1">Cell membrane</location>
        <topology evidence="1">Multi-pass membrane protein</topology>
    </subcellularLocation>
</comment>
<evidence type="ECO:0000256" key="2">
    <source>
        <dbReference type="ARBA" id="ARBA00022448"/>
    </source>
</evidence>
<dbReference type="PROSITE" id="PS50929">
    <property type="entry name" value="ABC_TM1F"/>
    <property type="match status" value="1"/>
</dbReference>
<evidence type="ECO:0000256" key="1">
    <source>
        <dbReference type="ARBA" id="ARBA00004651"/>
    </source>
</evidence>
<feature type="transmembrane region" description="Helical" evidence="6">
    <location>
        <begin position="194"/>
        <end position="214"/>
    </location>
</feature>
<organism evidence="8 9">
    <name type="scientific">Skermanella aerolata</name>
    <dbReference type="NCBI Taxonomy" id="393310"/>
    <lineage>
        <taxon>Bacteria</taxon>
        <taxon>Pseudomonadati</taxon>
        <taxon>Pseudomonadota</taxon>
        <taxon>Alphaproteobacteria</taxon>
        <taxon>Rhodospirillales</taxon>
        <taxon>Azospirillaceae</taxon>
        <taxon>Skermanella</taxon>
    </lineage>
</organism>
<dbReference type="GO" id="GO:0005524">
    <property type="term" value="F:ATP binding"/>
    <property type="evidence" value="ECO:0007669"/>
    <property type="project" value="InterPro"/>
</dbReference>
<dbReference type="InterPro" id="IPR050835">
    <property type="entry name" value="ABC_transporter_sub-D"/>
</dbReference>
<dbReference type="PANTHER" id="PTHR11384">
    <property type="entry name" value="ATP-BINDING CASSETTE, SUB-FAMILY D MEMBER"/>
    <property type="match status" value="1"/>
</dbReference>
<keyword evidence="4 6" id="KW-1133">Transmembrane helix</keyword>
<dbReference type="Pfam" id="PF06472">
    <property type="entry name" value="ABC_membrane_2"/>
    <property type="match status" value="1"/>
</dbReference>
<dbReference type="Gene3D" id="1.20.1560.10">
    <property type="entry name" value="ABC transporter type 1, transmembrane domain"/>
    <property type="match status" value="1"/>
</dbReference>